<dbReference type="Proteomes" id="UP000460290">
    <property type="component" value="Unassembled WGS sequence"/>
</dbReference>
<keyword evidence="3" id="KW-1185">Reference proteome</keyword>
<evidence type="ECO:0000313" key="2">
    <source>
        <dbReference type="EMBL" id="MXO83279.1"/>
    </source>
</evidence>
<reference evidence="2 3" key="1">
    <citation type="submission" date="2019-12" db="EMBL/GenBank/DDBJ databases">
        <title>Genomic-based taxomic classification of the family Erythrobacteraceae.</title>
        <authorList>
            <person name="Xu L."/>
        </authorList>
    </citation>
    <scope>NUCLEOTIDE SEQUENCE [LARGE SCALE GENOMIC DNA]</scope>
    <source>
        <strain evidence="2 3">KCTC 42006</strain>
    </source>
</reference>
<proteinExistence type="predicted"/>
<comment type="caution">
    <text evidence="2">The sequence shown here is derived from an EMBL/GenBank/DDBJ whole genome shotgun (WGS) entry which is preliminary data.</text>
</comment>
<gene>
    <name evidence="2" type="ORF">GRI35_07870</name>
</gene>
<dbReference type="AlphaFoldDB" id="A0A844ZBR3"/>
<keyword evidence="1" id="KW-0472">Membrane</keyword>
<organism evidence="2 3">
    <name type="scientific">Pontixanthobacter aestiaquae</name>
    <dbReference type="NCBI Taxonomy" id="1509367"/>
    <lineage>
        <taxon>Bacteria</taxon>
        <taxon>Pseudomonadati</taxon>
        <taxon>Pseudomonadota</taxon>
        <taxon>Alphaproteobacteria</taxon>
        <taxon>Sphingomonadales</taxon>
        <taxon>Erythrobacteraceae</taxon>
        <taxon>Pontixanthobacter</taxon>
    </lineage>
</organism>
<keyword evidence="1" id="KW-0812">Transmembrane</keyword>
<name>A0A844ZBR3_9SPHN</name>
<feature type="transmembrane region" description="Helical" evidence="1">
    <location>
        <begin position="39"/>
        <end position="59"/>
    </location>
</feature>
<keyword evidence="1" id="KW-1133">Transmembrane helix</keyword>
<sequence>MNIRIQRTKCETKSVVEAYSVYPQHANRQLCKRLGHTRMLAFALISLFSITAAVVVISLSDSFIRGVRAFKQLRRAVKLEKLEDAGMVQASSVRPNMVITRQRVEHCGYPRFVRPLRAAA</sequence>
<evidence type="ECO:0000313" key="3">
    <source>
        <dbReference type="Proteomes" id="UP000460290"/>
    </source>
</evidence>
<protein>
    <submittedName>
        <fullName evidence="2">Uncharacterized protein</fullName>
    </submittedName>
</protein>
<dbReference type="RefSeq" id="WP_160613649.1">
    <property type="nucleotide sequence ID" value="NZ_JAUFQM010000001.1"/>
</dbReference>
<dbReference type="EMBL" id="WTYZ01000001">
    <property type="protein sequence ID" value="MXO83279.1"/>
    <property type="molecule type" value="Genomic_DNA"/>
</dbReference>
<accession>A0A844ZBR3</accession>
<evidence type="ECO:0000256" key="1">
    <source>
        <dbReference type="SAM" id="Phobius"/>
    </source>
</evidence>